<dbReference type="Pfam" id="PF00149">
    <property type="entry name" value="Metallophos"/>
    <property type="match status" value="1"/>
</dbReference>
<dbReference type="GO" id="GO:0016787">
    <property type="term" value="F:hydrolase activity"/>
    <property type="evidence" value="ECO:0007669"/>
    <property type="project" value="InterPro"/>
</dbReference>
<dbReference type="PANTHER" id="PTHR13315">
    <property type="entry name" value="METALLO PHOSPHOESTERASE RELATED"/>
    <property type="match status" value="1"/>
</dbReference>
<evidence type="ECO:0000256" key="5">
    <source>
        <dbReference type="SAM" id="Phobius"/>
    </source>
</evidence>
<dbReference type="PANTHER" id="PTHR13315:SF4">
    <property type="entry name" value="METALLOPHOSPHOESTERASE, ISOFORM E"/>
    <property type="match status" value="1"/>
</dbReference>
<accession>C1C1V9</accession>
<keyword evidence="4 5" id="KW-0472">Membrane</keyword>
<dbReference type="SUPFAM" id="SSF56300">
    <property type="entry name" value="Metallo-dependent phosphatases"/>
    <property type="match status" value="1"/>
</dbReference>
<protein>
    <submittedName>
        <fullName evidence="7">Metallophosphoesterase 1</fullName>
    </submittedName>
</protein>
<dbReference type="GO" id="GO:0005783">
    <property type="term" value="C:endoplasmic reticulum"/>
    <property type="evidence" value="ECO:0007669"/>
    <property type="project" value="TreeGrafter"/>
</dbReference>
<dbReference type="Gene3D" id="3.60.21.10">
    <property type="match status" value="1"/>
</dbReference>
<reference evidence="7" key="1">
    <citation type="submission" date="2009-03" db="EMBL/GenBank/DDBJ databases">
        <title>Caligus clemensi ESTs and full-length cDNAs.</title>
        <authorList>
            <person name="Yasuike M."/>
            <person name="von Schalburg K."/>
            <person name="Cooper G."/>
            <person name="Leong J."/>
            <person name="Jones S.R.M."/>
            <person name="Koop B.F."/>
        </authorList>
    </citation>
    <scope>NUCLEOTIDE SEQUENCE</scope>
    <source>
        <tissue evidence="7">Whole</tissue>
    </source>
</reference>
<feature type="domain" description="Calcineurin-like phosphoesterase" evidence="6">
    <location>
        <begin position="50"/>
        <end position="236"/>
    </location>
</feature>
<dbReference type="EMBL" id="BT080838">
    <property type="protein sequence ID" value="ACO15262.1"/>
    <property type="molecule type" value="mRNA"/>
</dbReference>
<dbReference type="InterPro" id="IPR029052">
    <property type="entry name" value="Metallo-depent_PP-like"/>
</dbReference>
<comment type="subcellular location">
    <subcellularLocation>
        <location evidence="1">Membrane</location>
        <topology evidence="1">Multi-pass membrane protein</topology>
    </subcellularLocation>
</comment>
<evidence type="ECO:0000256" key="4">
    <source>
        <dbReference type="ARBA" id="ARBA00023136"/>
    </source>
</evidence>
<dbReference type="InterPro" id="IPR004843">
    <property type="entry name" value="Calcineurin-like_PHP"/>
</dbReference>
<keyword evidence="3 5" id="KW-1133">Transmembrane helix</keyword>
<dbReference type="GO" id="GO:0016020">
    <property type="term" value="C:membrane"/>
    <property type="evidence" value="ECO:0007669"/>
    <property type="project" value="UniProtKB-SubCell"/>
</dbReference>
<proteinExistence type="evidence at transcript level"/>
<organism evidence="7">
    <name type="scientific">Caligus clemensi</name>
    <name type="common">Sea louse</name>
    <dbReference type="NCBI Taxonomy" id="344056"/>
    <lineage>
        <taxon>Eukaryota</taxon>
        <taxon>Metazoa</taxon>
        <taxon>Ecdysozoa</taxon>
        <taxon>Arthropoda</taxon>
        <taxon>Crustacea</taxon>
        <taxon>Multicrustacea</taxon>
        <taxon>Hexanauplia</taxon>
        <taxon>Copepoda</taxon>
        <taxon>Siphonostomatoida</taxon>
        <taxon>Caligidae</taxon>
        <taxon>Caligus</taxon>
    </lineage>
</organism>
<evidence type="ECO:0000256" key="3">
    <source>
        <dbReference type="ARBA" id="ARBA00022989"/>
    </source>
</evidence>
<dbReference type="InterPro" id="IPR033308">
    <property type="entry name" value="PGAP5/Cdc1/Ted1"/>
</dbReference>
<dbReference type="AlphaFoldDB" id="C1C1V9"/>
<evidence type="ECO:0000313" key="7">
    <source>
        <dbReference type="EMBL" id="ACO15262.1"/>
    </source>
</evidence>
<gene>
    <name evidence="7" type="primary">MPPE1</name>
</gene>
<name>C1C1V9_CALCM</name>
<evidence type="ECO:0000259" key="6">
    <source>
        <dbReference type="Pfam" id="PF00149"/>
    </source>
</evidence>
<keyword evidence="2 5" id="KW-0812">Transmembrane</keyword>
<feature type="transmembrane region" description="Helical" evidence="5">
    <location>
        <begin position="321"/>
        <end position="338"/>
    </location>
</feature>
<evidence type="ECO:0000256" key="2">
    <source>
        <dbReference type="ARBA" id="ARBA00022692"/>
    </source>
</evidence>
<evidence type="ECO:0000256" key="1">
    <source>
        <dbReference type="ARBA" id="ARBA00004141"/>
    </source>
</evidence>
<dbReference type="GO" id="GO:0006506">
    <property type="term" value="P:GPI anchor biosynthetic process"/>
    <property type="evidence" value="ECO:0007669"/>
    <property type="project" value="InterPro"/>
</dbReference>
<sequence>MGLLAKISRHSYKINLASLFLFTVFLNEYLVYYQNYSRYWPSVDSKSKRTVLLVADPQIQGLNDEWPSLLGSITRWDSDRYLATSFRWLLWAYKPSVIIFLGDLIDEGSTTMDPTVYNDYVDRFYSIYPRESAAKTIYLPGDNDVGGEGFDPFTQEKVERFKENFNGCGAFFQVNKRLQVFTYDPVKDTFPFVNKKDSKVRIFAAHRPIATLLSPREYFSRFPGRPSVIFSAHHHKGLIYKHHLQGEDPPEPIAHFSKKAWNGSALRWHMNDNKDVIYEINVPTCSYRMGVKEMAFGLFTFHKKMGYFEYTNLWLPERFPALARYLFAMILAGLYVIYHKLRVSSGMNTGRFYSNIKYAPLGR</sequence>